<dbReference type="GeneID" id="59311888"/>
<gene>
    <name evidence="1" type="ORF">FSUBG_12388</name>
</gene>
<dbReference type="EMBL" id="JAAOAV010000266">
    <property type="protein sequence ID" value="KAF5585613.1"/>
    <property type="molecule type" value="Genomic_DNA"/>
</dbReference>
<dbReference type="RefSeq" id="XP_036532124.1">
    <property type="nucleotide sequence ID" value="XM_036677170.1"/>
</dbReference>
<evidence type="ECO:0000313" key="1">
    <source>
        <dbReference type="EMBL" id="KAF5585613.1"/>
    </source>
</evidence>
<sequence>MWLTNTTSLLLESVLEPRNVQYAILSHTWEQDEVSLQYFGNLDFAGEKPGPQIPVYFGFISDLSSVLGGGLMLDWLAGGGYRWFS</sequence>
<proteinExistence type="predicted"/>
<protein>
    <submittedName>
        <fullName evidence="1">Het domain protein</fullName>
    </submittedName>
</protein>
<dbReference type="AlphaFoldDB" id="A0A8H5L659"/>
<name>A0A8H5L659_GIBSU</name>
<comment type="caution">
    <text evidence="1">The sequence shown here is derived from an EMBL/GenBank/DDBJ whole genome shotgun (WGS) entry which is preliminary data.</text>
</comment>
<dbReference type="OrthoDB" id="20872at2759"/>
<organism evidence="1 2">
    <name type="scientific">Gibberella subglutinans</name>
    <name type="common">Fusarium subglutinans</name>
    <dbReference type="NCBI Taxonomy" id="42677"/>
    <lineage>
        <taxon>Eukaryota</taxon>
        <taxon>Fungi</taxon>
        <taxon>Dikarya</taxon>
        <taxon>Ascomycota</taxon>
        <taxon>Pezizomycotina</taxon>
        <taxon>Sordariomycetes</taxon>
        <taxon>Hypocreomycetidae</taxon>
        <taxon>Hypocreales</taxon>
        <taxon>Nectriaceae</taxon>
        <taxon>Fusarium</taxon>
        <taxon>Fusarium fujikuroi species complex</taxon>
    </lineage>
</organism>
<accession>A0A8H5L659</accession>
<dbReference type="Proteomes" id="UP000547976">
    <property type="component" value="Unassembled WGS sequence"/>
</dbReference>
<evidence type="ECO:0000313" key="2">
    <source>
        <dbReference type="Proteomes" id="UP000547976"/>
    </source>
</evidence>
<reference evidence="1 2" key="1">
    <citation type="submission" date="2020-05" db="EMBL/GenBank/DDBJ databases">
        <title>Identification and distribution of gene clusters putatively required for synthesis of sphingolipid metabolism inhibitors in phylogenetically diverse species of the filamentous fungus Fusarium.</title>
        <authorList>
            <person name="Kim H.-S."/>
            <person name="Busman M."/>
            <person name="Brown D.W."/>
            <person name="Divon H."/>
            <person name="Uhlig S."/>
            <person name="Proctor R.H."/>
        </authorList>
    </citation>
    <scope>NUCLEOTIDE SEQUENCE [LARGE SCALE GENOMIC DNA]</scope>
    <source>
        <strain evidence="1 2">NRRL 66333</strain>
    </source>
</reference>
<keyword evidence="2" id="KW-1185">Reference proteome</keyword>